<name>Q46YK1_CUPPJ</name>
<sequence>MPPIKEVHMFIQNFQGVPTRDSLGTLETDDPPGTRTRYPSRDATISTAELNETLSPAACTIAAESMTADQSGVEAHSTAGVPVEAILHGLFSEERRLIERAIKARRANQHVILETIALLSELGCCGTRTRR</sequence>
<evidence type="ECO:0000313" key="2">
    <source>
        <dbReference type="EMBL" id="AAZ61782.1"/>
    </source>
</evidence>
<protein>
    <submittedName>
        <fullName evidence="2">Uncharacterized protein</fullName>
    </submittedName>
</protein>
<gene>
    <name evidence="2" type="ordered locus">Reut_A2420</name>
</gene>
<accession>Q46YK1</accession>
<dbReference type="EMBL" id="CP000090">
    <property type="protein sequence ID" value="AAZ61782.1"/>
    <property type="molecule type" value="Genomic_DNA"/>
</dbReference>
<dbReference type="HOGENOM" id="CLU_1924089_0_0_4"/>
<organism evidence="2">
    <name type="scientific">Cupriavidus pinatubonensis (strain JMP 134 / LMG 1197)</name>
    <name type="common">Cupriavidus necator (strain JMP 134)</name>
    <dbReference type="NCBI Taxonomy" id="264198"/>
    <lineage>
        <taxon>Bacteria</taxon>
        <taxon>Pseudomonadati</taxon>
        <taxon>Pseudomonadota</taxon>
        <taxon>Betaproteobacteria</taxon>
        <taxon>Burkholderiales</taxon>
        <taxon>Burkholderiaceae</taxon>
        <taxon>Cupriavidus</taxon>
    </lineage>
</organism>
<feature type="region of interest" description="Disordered" evidence="1">
    <location>
        <begin position="19"/>
        <end position="40"/>
    </location>
</feature>
<proteinExistence type="predicted"/>
<dbReference type="AlphaFoldDB" id="Q46YK1"/>
<reference evidence="2" key="1">
    <citation type="submission" date="2005-08" db="EMBL/GenBank/DDBJ databases">
        <title>Complete sequence of Chromosome1 of Ralstonia eutropha JMP134.</title>
        <authorList>
            <person name="Copeland A."/>
            <person name="Lucas S."/>
            <person name="Lapidus A."/>
            <person name="Barry K."/>
            <person name="Detter J.C."/>
            <person name="Glavina T."/>
            <person name="Hammon N."/>
            <person name="Israni S."/>
            <person name="Pitluck S."/>
            <person name="Goltsman E."/>
            <person name="Martinez M."/>
            <person name="Schmutz J."/>
            <person name="Larimer F."/>
            <person name="Land M."/>
            <person name="Lykidis A."/>
            <person name="Richardson P."/>
        </authorList>
    </citation>
    <scope>NUCLEOTIDE SEQUENCE</scope>
    <source>
        <strain evidence="2">JMP134</strain>
    </source>
</reference>
<evidence type="ECO:0000256" key="1">
    <source>
        <dbReference type="SAM" id="MobiDB-lite"/>
    </source>
</evidence>
<dbReference type="KEGG" id="reu:Reut_A2420"/>